<dbReference type="EMBL" id="UINC01196146">
    <property type="protein sequence ID" value="SVE13029.1"/>
    <property type="molecule type" value="Genomic_DNA"/>
</dbReference>
<organism evidence="7">
    <name type="scientific">marine metagenome</name>
    <dbReference type="NCBI Taxonomy" id="408172"/>
    <lineage>
        <taxon>unclassified sequences</taxon>
        <taxon>metagenomes</taxon>
        <taxon>ecological metagenomes</taxon>
    </lineage>
</organism>
<protein>
    <recommendedName>
        <fullName evidence="8">ATP synthase subunit delta</fullName>
    </recommendedName>
</protein>
<dbReference type="GO" id="GO:0046933">
    <property type="term" value="F:proton-transporting ATP synthase activity, rotational mechanism"/>
    <property type="evidence" value="ECO:0007669"/>
    <property type="project" value="InterPro"/>
</dbReference>
<accession>A0A383AZS0</accession>
<evidence type="ECO:0000256" key="5">
    <source>
        <dbReference type="ARBA" id="ARBA00023136"/>
    </source>
</evidence>
<keyword evidence="4" id="KW-0406">Ion transport</keyword>
<feature type="non-terminal residue" evidence="7">
    <location>
        <position position="1"/>
    </location>
</feature>
<evidence type="ECO:0000256" key="4">
    <source>
        <dbReference type="ARBA" id="ARBA00023065"/>
    </source>
</evidence>
<evidence type="ECO:0000256" key="2">
    <source>
        <dbReference type="ARBA" id="ARBA00022448"/>
    </source>
</evidence>
<dbReference type="InterPro" id="IPR000711">
    <property type="entry name" value="ATPase_OSCP/dsu"/>
</dbReference>
<comment type="subcellular location">
    <subcellularLocation>
        <location evidence="1">Membrane</location>
    </subcellularLocation>
</comment>
<dbReference type="AlphaFoldDB" id="A0A383AZS0"/>
<evidence type="ECO:0008006" key="8">
    <source>
        <dbReference type="Google" id="ProtNLM"/>
    </source>
</evidence>
<reference evidence="7" key="1">
    <citation type="submission" date="2018-05" db="EMBL/GenBank/DDBJ databases">
        <authorList>
            <person name="Lanie J.A."/>
            <person name="Ng W.-L."/>
            <person name="Kazmierczak K.M."/>
            <person name="Andrzejewski T.M."/>
            <person name="Davidsen T.M."/>
            <person name="Wayne K.J."/>
            <person name="Tettelin H."/>
            <person name="Glass J.I."/>
            <person name="Rusch D."/>
            <person name="Podicherti R."/>
            <person name="Tsui H.-C.T."/>
            <person name="Winkler M.E."/>
        </authorList>
    </citation>
    <scope>NUCLEOTIDE SEQUENCE</scope>
</reference>
<evidence type="ECO:0000256" key="1">
    <source>
        <dbReference type="ARBA" id="ARBA00004370"/>
    </source>
</evidence>
<proteinExistence type="predicted"/>
<name>A0A383AZS0_9ZZZZ</name>
<dbReference type="Pfam" id="PF00213">
    <property type="entry name" value="OSCP"/>
    <property type="match status" value="1"/>
</dbReference>
<evidence type="ECO:0000256" key="6">
    <source>
        <dbReference type="ARBA" id="ARBA00023310"/>
    </source>
</evidence>
<evidence type="ECO:0000256" key="3">
    <source>
        <dbReference type="ARBA" id="ARBA00022781"/>
    </source>
</evidence>
<keyword evidence="5" id="KW-0472">Membrane</keyword>
<keyword evidence="2" id="KW-0813">Transport</keyword>
<keyword evidence="3" id="KW-0375">Hydrogen ion transport</keyword>
<gene>
    <name evidence="7" type="ORF">METZ01_LOCUS465883</name>
</gene>
<keyword evidence="6" id="KW-0066">ATP synthesis</keyword>
<sequence>IEVELRENQDLLVGIRVKVGDDVYEDSAATRLRPLVRALS</sequence>
<evidence type="ECO:0000313" key="7">
    <source>
        <dbReference type="EMBL" id="SVE13029.1"/>
    </source>
</evidence>
<dbReference type="GO" id="GO:0016020">
    <property type="term" value="C:membrane"/>
    <property type="evidence" value="ECO:0007669"/>
    <property type="project" value="UniProtKB-SubCell"/>
</dbReference>